<dbReference type="PANTHER" id="PTHR36847:SF1">
    <property type="entry name" value="AMIDOLIGASE ENZYME"/>
    <property type="match status" value="1"/>
</dbReference>
<dbReference type="InterPro" id="IPR022025">
    <property type="entry name" value="Amidoligase_2"/>
</dbReference>
<proteinExistence type="predicted"/>
<dbReference type="Pfam" id="PF12224">
    <property type="entry name" value="Amidoligase_2"/>
    <property type="match status" value="1"/>
</dbReference>
<keyword evidence="3" id="KW-1185">Reference proteome</keyword>
<evidence type="ECO:0000313" key="3">
    <source>
        <dbReference type="Proteomes" id="UP001444661"/>
    </source>
</evidence>
<name>A0ABR1S3W8_9PEZI</name>
<feature type="compositionally biased region" description="Low complexity" evidence="1">
    <location>
        <begin position="1"/>
        <end position="17"/>
    </location>
</feature>
<dbReference type="EMBL" id="JAQQWK010000011">
    <property type="protein sequence ID" value="KAK8024380.1"/>
    <property type="molecule type" value="Genomic_DNA"/>
</dbReference>
<dbReference type="Proteomes" id="UP001444661">
    <property type="component" value="Unassembled WGS sequence"/>
</dbReference>
<sequence>MSDDSPNASDNSPNASDDSPEFDDSINLSDDCTTEFDNSNITHNDSLVTAEESMMTADESIMTTDDAVTKPDNSDIYFGVEIEAVFKMHKDLVAKLHKGLDYFERFCDGQSRIFVDQLSPKLRSQLFLHTDDYSQWQFSRDPSIENMGEIKPSDLAHSELQEIWSVVESKVMTSHPKFFRGCSTHIHFSFSEQQDAPGKVLDFPVHKARKIFMAAQVLEKAIDDLMPDGWTDREFARSLQTESEEEANKPKTVDNLCEWWASMNSCETMAQLSGKVNFVKNHVEDPEFKSPDCRYFKWNCFSYRPQIQYRTIEFRQPPFALSPRDVELWVTFVVGFVKAAVLVDEKQIDAAAETGDDDSIRRLFYVADEHFMVSPDYRRQALKIFILEGMNVRKHFWDELGSIKKKVDLFFYA</sequence>
<gene>
    <name evidence="2" type="ORF">PG993_012446</name>
</gene>
<protein>
    <submittedName>
        <fullName evidence="2">Uncharacterized protein</fullName>
    </submittedName>
</protein>
<organism evidence="2 3">
    <name type="scientific">Apiospora rasikravindrae</name>
    <dbReference type="NCBI Taxonomy" id="990691"/>
    <lineage>
        <taxon>Eukaryota</taxon>
        <taxon>Fungi</taxon>
        <taxon>Dikarya</taxon>
        <taxon>Ascomycota</taxon>
        <taxon>Pezizomycotina</taxon>
        <taxon>Sordariomycetes</taxon>
        <taxon>Xylariomycetidae</taxon>
        <taxon>Amphisphaeriales</taxon>
        <taxon>Apiosporaceae</taxon>
        <taxon>Apiospora</taxon>
    </lineage>
</organism>
<feature type="region of interest" description="Disordered" evidence="1">
    <location>
        <begin position="1"/>
        <end position="37"/>
    </location>
</feature>
<dbReference type="PANTHER" id="PTHR36847">
    <property type="entry name" value="AMIDOLIGASE ENZYME"/>
    <property type="match status" value="1"/>
</dbReference>
<accession>A0ABR1S3W8</accession>
<comment type="caution">
    <text evidence="2">The sequence shown here is derived from an EMBL/GenBank/DDBJ whole genome shotgun (WGS) entry which is preliminary data.</text>
</comment>
<evidence type="ECO:0000256" key="1">
    <source>
        <dbReference type="SAM" id="MobiDB-lite"/>
    </source>
</evidence>
<evidence type="ECO:0000313" key="2">
    <source>
        <dbReference type="EMBL" id="KAK8024380.1"/>
    </source>
</evidence>
<feature type="compositionally biased region" description="Polar residues" evidence="1">
    <location>
        <begin position="26"/>
        <end position="37"/>
    </location>
</feature>
<reference evidence="2 3" key="1">
    <citation type="submission" date="2023-01" db="EMBL/GenBank/DDBJ databases">
        <title>Analysis of 21 Apiospora genomes using comparative genomics revels a genus with tremendous synthesis potential of carbohydrate active enzymes and secondary metabolites.</title>
        <authorList>
            <person name="Sorensen T."/>
        </authorList>
    </citation>
    <scope>NUCLEOTIDE SEQUENCE [LARGE SCALE GENOMIC DNA]</scope>
    <source>
        <strain evidence="2 3">CBS 33761</strain>
    </source>
</reference>